<proteinExistence type="predicted"/>
<comment type="caution">
    <text evidence="3">The sequence shown here is derived from an EMBL/GenBank/DDBJ whole genome shotgun (WGS) entry which is preliminary data.</text>
</comment>
<dbReference type="PROSITE" id="PS50801">
    <property type="entry name" value="STAS"/>
    <property type="match status" value="1"/>
</dbReference>
<organism evidence="3 4">
    <name type="scientific">Nocardia rhamnosiphila</name>
    <dbReference type="NCBI Taxonomy" id="426716"/>
    <lineage>
        <taxon>Bacteria</taxon>
        <taxon>Bacillati</taxon>
        <taxon>Actinomycetota</taxon>
        <taxon>Actinomycetes</taxon>
        <taxon>Mycobacteriales</taxon>
        <taxon>Nocardiaceae</taxon>
        <taxon>Nocardia</taxon>
    </lineage>
</organism>
<accession>A0ABV2WIB3</accession>
<feature type="domain" description="STAS" evidence="2">
    <location>
        <begin position="26"/>
        <end position="138"/>
    </location>
</feature>
<sequence>MKPFSFSAVPPAPVSPPPSRSPGDQLTFRTLRRGEIVVLAVRGEADAFTLPLWRQKVREAVDTATTGCGALIVDAARLGFLSLRTLEALAVDAEQYRRDGVEICLVTGDPRIARFAGTDSRTARLPIRSTVVAAVTMLRPRPETPAIGPSRFRAPLITRDEPGIDRPAYFAGEIIAGSAAGIPDAVIGSAMPRRR</sequence>
<protein>
    <submittedName>
        <fullName evidence="3">STAS domain-containing protein</fullName>
    </submittedName>
</protein>
<evidence type="ECO:0000256" key="1">
    <source>
        <dbReference type="SAM" id="MobiDB-lite"/>
    </source>
</evidence>
<dbReference type="SUPFAM" id="SSF52091">
    <property type="entry name" value="SpoIIaa-like"/>
    <property type="match status" value="1"/>
</dbReference>
<evidence type="ECO:0000259" key="2">
    <source>
        <dbReference type="PROSITE" id="PS50801"/>
    </source>
</evidence>
<dbReference type="Proteomes" id="UP001550628">
    <property type="component" value="Unassembled WGS sequence"/>
</dbReference>
<keyword evidence="4" id="KW-1185">Reference proteome</keyword>
<feature type="compositionally biased region" description="Pro residues" evidence="1">
    <location>
        <begin position="10"/>
        <end position="20"/>
    </location>
</feature>
<dbReference type="Pfam" id="PF01740">
    <property type="entry name" value="STAS"/>
    <property type="match status" value="1"/>
</dbReference>
<dbReference type="Gene3D" id="3.30.750.24">
    <property type="entry name" value="STAS domain"/>
    <property type="match status" value="1"/>
</dbReference>
<evidence type="ECO:0000313" key="4">
    <source>
        <dbReference type="Proteomes" id="UP001550628"/>
    </source>
</evidence>
<evidence type="ECO:0000313" key="3">
    <source>
        <dbReference type="EMBL" id="MEU1950614.1"/>
    </source>
</evidence>
<gene>
    <name evidence="3" type="ORF">ABZ510_02015</name>
</gene>
<dbReference type="RefSeq" id="WP_356954396.1">
    <property type="nucleotide sequence ID" value="NZ_JBEYBD010000002.1"/>
</dbReference>
<feature type="region of interest" description="Disordered" evidence="1">
    <location>
        <begin position="1"/>
        <end position="24"/>
    </location>
</feature>
<dbReference type="CDD" id="cd07043">
    <property type="entry name" value="STAS_anti-anti-sigma_factors"/>
    <property type="match status" value="1"/>
</dbReference>
<name>A0ABV2WIB3_9NOCA</name>
<dbReference type="EMBL" id="JBEYBF010000001">
    <property type="protein sequence ID" value="MEU1950614.1"/>
    <property type="molecule type" value="Genomic_DNA"/>
</dbReference>
<dbReference type="InterPro" id="IPR002645">
    <property type="entry name" value="STAS_dom"/>
</dbReference>
<reference evidence="3 4" key="1">
    <citation type="submission" date="2024-06" db="EMBL/GenBank/DDBJ databases">
        <title>The Natural Products Discovery Center: Release of the First 8490 Sequenced Strains for Exploring Actinobacteria Biosynthetic Diversity.</title>
        <authorList>
            <person name="Kalkreuter E."/>
            <person name="Kautsar S.A."/>
            <person name="Yang D."/>
            <person name="Bader C.D."/>
            <person name="Teijaro C.N."/>
            <person name="Fluegel L."/>
            <person name="Davis C.M."/>
            <person name="Simpson J.R."/>
            <person name="Lauterbach L."/>
            <person name="Steele A.D."/>
            <person name="Gui C."/>
            <person name="Meng S."/>
            <person name="Li G."/>
            <person name="Viehrig K."/>
            <person name="Ye F."/>
            <person name="Su P."/>
            <person name="Kiefer A.F."/>
            <person name="Nichols A."/>
            <person name="Cepeda A.J."/>
            <person name="Yan W."/>
            <person name="Fan B."/>
            <person name="Jiang Y."/>
            <person name="Adhikari A."/>
            <person name="Zheng C.-J."/>
            <person name="Schuster L."/>
            <person name="Cowan T.M."/>
            <person name="Smanski M.J."/>
            <person name="Chevrette M.G."/>
            <person name="De Carvalho L.P.S."/>
            <person name="Shen B."/>
        </authorList>
    </citation>
    <scope>NUCLEOTIDE SEQUENCE [LARGE SCALE GENOMIC DNA]</scope>
    <source>
        <strain evidence="3 4">NPDC019708</strain>
    </source>
</reference>
<dbReference type="InterPro" id="IPR036513">
    <property type="entry name" value="STAS_dom_sf"/>
</dbReference>